<reference evidence="2" key="1">
    <citation type="journal article" date="2015" name="Nature">
        <title>Complex archaea that bridge the gap between prokaryotes and eukaryotes.</title>
        <authorList>
            <person name="Spang A."/>
            <person name="Saw J.H."/>
            <person name="Jorgensen S.L."/>
            <person name="Zaremba-Niedzwiedzka K."/>
            <person name="Martijn J."/>
            <person name="Lind A.E."/>
            <person name="van Eijk R."/>
            <person name="Schleper C."/>
            <person name="Guy L."/>
            <person name="Ettema T.J."/>
        </authorList>
    </citation>
    <scope>NUCLEOTIDE SEQUENCE</scope>
</reference>
<name>A0A0F9DQG4_9ZZZZ</name>
<feature type="transmembrane region" description="Helical" evidence="1">
    <location>
        <begin position="106"/>
        <end position="125"/>
    </location>
</feature>
<keyword evidence="1" id="KW-0472">Membrane</keyword>
<accession>A0A0F9DQG4</accession>
<dbReference type="AlphaFoldDB" id="A0A0F9DQG4"/>
<evidence type="ECO:0000256" key="1">
    <source>
        <dbReference type="SAM" id="Phobius"/>
    </source>
</evidence>
<feature type="transmembrane region" description="Helical" evidence="1">
    <location>
        <begin position="137"/>
        <end position="158"/>
    </location>
</feature>
<dbReference type="EMBL" id="LAZR01027967">
    <property type="protein sequence ID" value="KKL64043.1"/>
    <property type="molecule type" value="Genomic_DNA"/>
</dbReference>
<feature type="transmembrane region" description="Helical" evidence="1">
    <location>
        <begin position="76"/>
        <end position="94"/>
    </location>
</feature>
<comment type="caution">
    <text evidence="2">The sequence shown here is derived from an EMBL/GenBank/DDBJ whole genome shotgun (WGS) entry which is preliminary data.</text>
</comment>
<protein>
    <submittedName>
        <fullName evidence="2">Uncharacterized protein</fullName>
    </submittedName>
</protein>
<gene>
    <name evidence="2" type="ORF">LCGC14_2169060</name>
</gene>
<sequence>MVNIKDRLELISVISGALGLISLVIPFDPTSSIEWYWRINRSPSINISTALILMGSILLISVGVYSKKTEKHDLDILECVGGILLLGVPIIFQIERGSSHVIYQIPYWTPVIGGILGLIAGIIGVKNNSSGIMQNRIGKFGIFLTGCGFLGFLVNFFIPTPSSWAYYYIVGPSMIVIGLVVLVIGIIKSSSE</sequence>
<feature type="transmembrane region" description="Helical" evidence="1">
    <location>
        <begin position="164"/>
        <end position="187"/>
    </location>
</feature>
<keyword evidence="1" id="KW-1133">Transmembrane helix</keyword>
<feature type="transmembrane region" description="Helical" evidence="1">
    <location>
        <begin position="7"/>
        <end position="25"/>
    </location>
</feature>
<proteinExistence type="predicted"/>
<evidence type="ECO:0000313" key="2">
    <source>
        <dbReference type="EMBL" id="KKL64043.1"/>
    </source>
</evidence>
<organism evidence="2">
    <name type="scientific">marine sediment metagenome</name>
    <dbReference type="NCBI Taxonomy" id="412755"/>
    <lineage>
        <taxon>unclassified sequences</taxon>
        <taxon>metagenomes</taxon>
        <taxon>ecological metagenomes</taxon>
    </lineage>
</organism>
<feature type="transmembrane region" description="Helical" evidence="1">
    <location>
        <begin position="45"/>
        <end position="64"/>
    </location>
</feature>
<keyword evidence="1" id="KW-0812">Transmembrane</keyword>